<proteinExistence type="predicted"/>
<gene>
    <name evidence="2" type="primary">ytmA</name>
    <name evidence="2" type="ORF">PRECH8_23340</name>
</gene>
<dbReference type="RefSeq" id="WP_200967251.1">
    <property type="nucleotide sequence ID" value="NZ_BMAQ01000033.1"/>
</dbReference>
<name>A0A916VGJ2_9BACL</name>
<dbReference type="GO" id="GO:0006508">
    <property type="term" value="P:proteolysis"/>
    <property type="evidence" value="ECO:0007669"/>
    <property type="project" value="InterPro"/>
</dbReference>
<dbReference type="InterPro" id="IPR029058">
    <property type="entry name" value="AB_hydrolase_fold"/>
</dbReference>
<sequence>MDLISTGRIDPSQILIAKKRVRSPGRGVQAYLITYRSQGLAVLGYYMRPSAPGTYPSLVYCRGGIGRVGMVTLSRILPAAYRGYAVFAPFYRGTRGCEGRDGFGGDDRHDVYAAIQLLRSFPEVSENKTVVVGFSRGSINAMQAARDCPEVGGAVIWCGVTDLLLTYEERIDLRRMLKRVVGHPVKDEQAYIERSPIRWIERVGVPVLILHSNQDENVSMRHAVSLAKVMEEKGRDHELIIYDGQPHRFSPEALEQAWDDIAAWAEQKVHNEG</sequence>
<dbReference type="EMBL" id="BMAQ01000033">
    <property type="protein sequence ID" value="GFR39038.1"/>
    <property type="molecule type" value="Genomic_DNA"/>
</dbReference>
<comment type="caution">
    <text evidence="2">The sequence shown here is derived from an EMBL/GenBank/DDBJ whole genome shotgun (WGS) entry which is preliminary data.</text>
</comment>
<dbReference type="GO" id="GO:0008236">
    <property type="term" value="F:serine-type peptidase activity"/>
    <property type="evidence" value="ECO:0007669"/>
    <property type="project" value="InterPro"/>
</dbReference>
<reference evidence="2" key="2">
    <citation type="journal article" date="2021" name="Data Brief">
        <title>Draft genome sequence data of the facultative, thermophilic, xylanolytic bacterium Paenibacillus sp. strain DA-C8.</title>
        <authorList>
            <person name="Chhe C."/>
            <person name="Uke A."/>
            <person name="Baramee S."/>
            <person name="Ungkulpasvich U."/>
            <person name="Tachaapaikoon C."/>
            <person name="Pason P."/>
            <person name="Waeonukul R."/>
            <person name="Ratanakhanokchai K."/>
            <person name="Kosugi A."/>
        </authorList>
    </citation>
    <scope>NUCLEOTIDE SEQUENCE</scope>
    <source>
        <strain evidence="2">DA-C8</strain>
    </source>
</reference>
<accession>A0A916VGJ2</accession>
<feature type="domain" description="Peptidase S9 prolyl oligopeptidase catalytic" evidence="1">
    <location>
        <begin position="77"/>
        <end position="270"/>
    </location>
</feature>
<evidence type="ECO:0000313" key="2">
    <source>
        <dbReference type="EMBL" id="GFR39038.1"/>
    </source>
</evidence>
<dbReference type="Proteomes" id="UP000654993">
    <property type="component" value="Unassembled WGS sequence"/>
</dbReference>
<dbReference type="PANTHER" id="PTHR22946">
    <property type="entry name" value="DIENELACTONE HYDROLASE DOMAIN-CONTAINING PROTEIN-RELATED"/>
    <property type="match status" value="1"/>
</dbReference>
<dbReference type="Gene3D" id="3.40.50.1820">
    <property type="entry name" value="alpha/beta hydrolase"/>
    <property type="match status" value="1"/>
</dbReference>
<organism evidence="2 3">
    <name type="scientific">Insulibacter thermoxylanivorax</name>
    <dbReference type="NCBI Taxonomy" id="2749268"/>
    <lineage>
        <taxon>Bacteria</taxon>
        <taxon>Bacillati</taxon>
        <taxon>Bacillota</taxon>
        <taxon>Bacilli</taxon>
        <taxon>Bacillales</taxon>
        <taxon>Paenibacillaceae</taxon>
        <taxon>Insulibacter</taxon>
    </lineage>
</organism>
<reference evidence="2" key="1">
    <citation type="submission" date="2020-08" db="EMBL/GenBank/DDBJ databases">
        <authorList>
            <person name="Uke A."/>
            <person name="Chhe C."/>
            <person name="Baramee S."/>
            <person name="Kosugi A."/>
        </authorList>
    </citation>
    <scope>NUCLEOTIDE SEQUENCE</scope>
    <source>
        <strain evidence="2">DA-C8</strain>
    </source>
</reference>
<evidence type="ECO:0000313" key="3">
    <source>
        <dbReference type="Proteomes" id="UP000654993"/>
    </source>
</evidence>
<dbReference type="Pfam" id="PF00326">
    <property type="entry name" value="Peptidase_S9"/>
    <property type="match status" value="1"/>
</dbReference>
<dbReference type="InterPro" id="IPR050261">
    <property type="entry name" value="FrsA_esterase"/>
</dbReference>
<dbReference type="AlphaFoldDB" id="A0A916VGJ2"/>
<protein>
    <submittedName>
        <fullName evidence="2">Peptidase YtmA</fullName>
    </submittedName>
</protein>
<dbReference type="SUPFAM" id="SSF53474">
    <property type="entry name" value="alpha/beta-Hydrolases"/>
    <property type="match status" value="1"/>
</dbReference>
<evidence type="ECO:0000259" key="1">
    <source>
        <dbReference type="Pfam" id="PF00326"/>
    </source>
</evidence>
<dbReference type="InterPro" id="IPR001375">
    <property type="entry name" value="Peptidase_S9_cat"/>
</dbReference>
<keyword evidence="3" id="KW-1185">Reference proteome</keyword>